<dbReference type="GO" id="GO:0003844">
    <property type="term" value="F:1,4-alpha-glucan branching enzyme activity"/>
    <property type="evidence" value="ECO:0007669"/>
    <property type="project" value="TreeGrafter"/>
</dbReference>
<dbReference type="GO" id="GO:0005737">
    <property type="term" value="C:cytoplasm"/>
    <property type="evidence" value="ECO:0007669"/>
    <property type="project" value="TreeGrafter"/>
</dbReference>
<evidence type="ECO:0000256" key="1">
    <source>
        <dbReference type="ARBA" id="ARBA00004964"/>
    </source>
</evidence>
<dbReference type="GO" id="GO:0005978">
    <property type="term" value="P:glycogen biosynthetic process"/>
    <property type="evidence" value="ECO:0007669"/>
    <property type="project" value="TreeGrafter"/>
</dbReference>
<sequence>MSFHYARRLYNFPDNGLLQFKFLNDVDRELQTSGKRFSVLNWPDSFVDYRVATHRAGSYPVAFSNNDLAFGGHRHIYLDLTPICYPCLYELLLHRKCITPGLHLVSHCPCIFGYRLSRSYKRLARTRSGHDPLPWEGTITYRNHVPGAAKANLTGHLSGFLGVGAGWWMGGKGGPIRPLGLRFTLHAHEPVLHLKAHSHLDFHRQPCHFPRLENITNSFVGTPFEWVPVTVVRAPQGHFKMSVQWSVSALCDVHSKVLCFILSNLGYWVFAYGFNGFRFDGVTTMLQHHHSKAGLGGHYDD</sequence>
<accession>A0A4P9WI39</accession>
<organism evidence="2 3">
    <name type="scientific">Blyttiomyces helicus</name>
    <dbReference type="NCBI Taxonomy" id="388810"/>
    <lineage>
        <taxon>Eukaryota</taxon>
        <taxon>Fungi</taxon>
        <taxon>Fungi incertae sedis</taxon>
        <taxon>Chytridiomycota</taxon>
        <taxon>Chytridiomycota incertae sedis</taxon>
        <taxon>Chytridiomycetes</taxon>
        <taxon>Chytridiomycetes incertae sedis</taxon>
        <taxon>Blyttiomyces</taxon>
    </lineage>
</organism>
<dbReference type="PANTHER" id="PTHR43651">
    <property type="entry name" value="1,4-ALPHA-GLUCAN-BRANCHING ENZYME"/>
    <property type="match status" value="1"/>
</dbReference>
<dbReference type="EMBL" id="KZ994642">
    <property type="protein sequence ID" value="RKO92424.1"/>
    <property type="molecule type" value="Genomic_DNA"/>
</dbReference>
<proteinExistence type="predicted"/>
<evidence type="ECO:0000313" key="3">
    <source>
        <dbReference type="Proteomes" id="UP000269721"/>
    </source>
</evidence>
<evidence type="ECO:0000313" key="2">
    <source>
        <dbReference type="EMBL" id="RKO92424.1"/>
    </source>
</evidence>
<dbReference type="PANTHER" id="PTHR43651:SF3">
    <property type="entry name" value="1,4-ALPHA-GLUCAN-BRANCHING ENZYME"/>
    <property type="match status" value="1"/>
</dbReference>
<dbReference type="SUPFAM" id="SSF51445">
    <property type="entry name" value="(Trans)glycosidases"/>
    <property type="match status" value="1"/>
</dbReference>
<reference evidence="3" key="1">
    <citation type="journal article" date="2018" name="Nat. Microbiol.">
        <title>Leveraging single-cell genomics to expand the fungal tree of life.</title>
        <authorList>
            <person name="Ahrendt S.R."/>
            <person name="Quandt C.A."/>
            <person name="Ciobanu D."/>
            <person name="Clum A."/>
            <person name="Salamov A."/>
            <person name="Andreopoulos B."/>
            <person name="Cheng J.F."/>
            <person name="Woyke T."/>
            <person name="Pelin A."/>
            <person name="Henrissat B."/>
            <person name="Reynolds N.K."/>
            <person name="Benny G.L."/>
            <person name="Smith M.E."/>
            <person name="James T.Y."/>
            <person name="Grigoriev I.V."/>
        </authorList>
    </citation>
    <scope>NUCLEOTIDE SEQUENCE [LARGE SCALE GENOMIC DNA]</scope>
</reference>
<dbReference type="AlphaFoldDB" id="A0A4P9WI39"/>
<name>A0A4P9WI39_9FUNG</name>
<dbReference type="Proteomes" id="UP000269721">
    <property type="component" value="Unassembled WGS sequence"/>
</dbReference>
<comment type="pathway">
    <text evidence="1">Glycan biosynthesis; glycogen biosynthesis.</text>
</comment>
<dbReference type="InterPro" id="IPR017853">
    <property type="entry name" value="GH"/>
</dbReference>
<dbReference type="Gene3D" id="3.20.20.80">
    <property type="entry name" value="Glycosidases"/>
    <property type="match status" value="1"/>
</dbReference>
<gene>
    <name evidence="2" type="ORF">BDK51DRAFT_39453</name>
</gene>
<keyword evidence="3" id="KW-1185">Reference proteome</keyword>
<protein>
    <submittedName>
        <fullName evidence="2">Uncharacterized protein</fullName>
    </submittedName>
</protein>